<evidence type="ECO:0000313" key="2">
    <source>
        <dbReference type="EMBL" id="OLP56809.1"/>
    </source>
</evidence>
<evidence type="ECO:0000313" key="3">
    <source>
        <dbReference type="Proteomes" id="UP000186143"/>
    </source>
</evidence>
<accession>A0A1Q9ANA3</accession>
<name>A0A1Q9ANA3_9HYPH</name>
<gene>
    <name evidence="2" type="ORF">BJF92_12115</name>
</gene>
<dbReference type="EMBL" id="MKIO01000021">
    <property type="protein sequence ID" value="OLP56809.1"/>
    <property type="molecule type" value="Genomic_DNA"/>
</dbReference>
<dbReference type="AlphaFoldDB" id="A0A1Q9ANA3"/>
<dbReference type="Proteomes" id="UP000186143">
    <property type="component" value="Unassembled WGS sequence"/>
</dbReference>
<proteinExistence type="predicted"/>
<comment type="caution">
    <text evidence="2">The sequence shown here is derived from an EMBL/GenBank/DDBJ whole genome shotgun (WGS) entry which is preliminary data.</text>
</comment>
<reference evidence="2 3" key="1">
    <citation type="submission" date="2016-09" db="EMBL/GenBank/DDBJ databases">
        <title>Rhizobium sp. nov., a novel species isolated from the rice rhizosphere.</title>
        <authorList>
            <person name="Zhao J."/>
            <person name="Zhang X."/>
        </authorList>
    </citation>
    <scope>NUCLEOTIDE SEQUENCE [LARGE SCALE GENOMIC DNA]</scope>
    <source>
        <strain evidence="2 3">MH17</strain>
    </source>
</reference>
<feature type="region of interest" description="Disordered" evidence="1">
    <location>
        <begin position="1"/>
        <end position="38"/>
    </location>
</feature>
<protein>
    <submittedName>
        <fullName evidence="2">Uncharacterized protein</fullName>
    </submittedName>
</protein>
<organism evidence="2 3">
    <name type="scientific">Xaviernesmea rhizosphaerae</name>
    <dbReference type="NCBI Taxonomy" id="1672749"/>
    <lineage>
        <taxon>Bacteria</taxon>
        <taxon>Pseudomonadati</taxon>
        <taxon>Pseudomonadota</taxon>
        <taxon>Alphaproteobacteria</taxon>
        <taxon>Hyphomicrobiales</taxon>
        <taxon>Rhizobiaceae</taxon>
        <taxon>Rhizobium/Agrobacterium group</taxon>
        <taxon>Xaviernesmea</taxon>
    </lineage>
</organism>
<dbReference type="STRING" id="1672749.BJF92_12115"/>
<evidence type="ECO:0000256" key="1">
    <source>
        <dbReference type="SAM" id="MobiDB-lite"/>
    </source>
</evidence>
<sequence length="183" mass="19834">MLRRSPPSIVRSKPPDPTQCPETDMTEIQPMTARPSISTPETIDLTDRIRATDSGVVLDALESLMTAGFSIPGNIRPDVVGKVYAYALDGLPAIALRSVARSLIRGECGQPENGYLPRPPELAALVRAEARRLADDRRRAIETRDSLRLAKAQRPAASEEAKARVRALVESVVKARSAEEGAP</sequence>